<dbReference type="Pfam" id="PF00501">
    <property type="entry name" value="AMP-binding"/>
    <property type="match status" value="1"/>
</dbReference>
<keyword evidence="3" id="KW-1185">Reference proteome</keyword>
<dbReference type="GO" id="GO:0005829">
    <property type="term" value="C:cytosol"/>
    <property type="evidence" value="ECO:0007669"/>
    <property type="project" value="TreeGrafter"/>
</dbReference>
<proteinExistence type="predicted"/>
<dbReference type="SUPFAM" id="SSF56801">
    <property type="entry name" value="Acetyl-CoA synthetase-like"/>
    <property type="match status" value="1"/>
</dbReference>
<dbReference type="PRINTS" id="PR00154">
    <property type="entry name" value="AMPBINDING"/>
</dbReference>
<evidence type="ECO:0000259" key="1">
    <source>
        <dbReference type="Pfam" id="PF00501"/>
    </source>
</evidence>
<dbReference type="GO" id="GO:0043041">
    <property type="term" value="P:amino acid activation for nonribosomal peptide biosynthetic process"/>
    <property type="evidence" value="ECO:0007669"/>
    <property type="project" value="TreeGrafter"/>
</dbReference>
<dbReference type="PROSITE" id="PS00455">
    <property type="entry name" value="AMP_BINDING"/>
    <property type="match status" value="1"/>
</dbReference>
<dbReference type="InterPro" id="IPR020459">
    <property type="entry name" value="AMP-binding"/>
</dbReference>
<reference evidence="2" key="1">
    <citation type="submission" date="2022-06" db="EMBL/GenBank/DDBJ databases">
        <title>WGS of actinobacteria.</title>
        <authorList>
            <person name="Thawai C."/>
        </authorList>
    </citation>
    <scope>NUCLEOTIDE SEQUENCE</scope>
    <source>
        <strain evidence="2">DSM 42010</strain>
    </source>
</reference>
<dbReference type="InterPro" id="IPR000873">
    <property type="entry name" value="AMP-dep_synth/lig_dom"/>
</dbReference>
<accession>A0A9X2M5A3</accession>
<dbReference type="InterPro" id="IPR020845">
    <property type="entry name" value="AMP-binding_CS"/>
</dbReference>
<dbReference type="GO" id="GO:0031177">
    <property type="term" value="F:phosphopantetheine binding"/>
    <property type="evidence" value="ECO:0007669"/>
    <property type="project" value="TreeGrafter"/>
</dbReference>
<dbReference type="AlphaFoldDB" id="A0A9X2M5A3"/>
<dbReference type="RefSeq" id="WP_257636707.1">
    <property type="nucleotide sequence ID" value="NZ_JANIIC010000289.1"/>
</dbReference>
<evidence type="ECO:0000313" key="2">
    <source>
        <dbReference type="EMBL" id="MCQ8836705.1"/>
    </source>
</evidence>
<feature type="non-terminal residue" evidence="2">
    <location>
        <position position="1"/>
    </location>
</feature>
<feature type="non-terminal residue" evidence="2">
    <location>
        <position position="111"/>
    </location>
</feature>
<dbReference type="Gene3D" id="3.40.50.12780">
    <property type="entry name" value="N-terminal domain of ligase-like"/>
    <property type="match status" value="1"/>
</dbReference>
<gene>
    <name evidence="2" type="ORF">NQU54_48935</name>
</gene>
<comment type="caution">
    <text evidence="2">The sequence shown here is derived from an EMBL/GenBank/DDBJ whole genome shotgun (WGS) entry which is preliminary data.</text>
</comment>
<dbReference type="InterPro" id="IPR042099">
    <property type="entry name" value="ANL_N_sf"/>
</dbReference>
<dbReference type="PANTHER" id="PTHR45527">
    <property type="entry name" value="NONRIBOSOMAL PEPTIDE SYNTHETASE"/>
    <property type="match status" value="1"/>
</dbReference>
<dbReference type="Proteomes" id="UP001142400">
    <property type="component" value="Unassembled WGS sequence"/>
</dbReference>
<feature type="domain" description="AMP-dependent synthetase/ligase" evidence="1">
    <location>
        <begin position="40"/>
        <end position="111"/>
    </location>
</feature>
<organism evidence="2 3">
    <name type="scientific">Streptomyces malaysiensis subsp. samsunensis</name>
    <dbReference type="NCBI Taxonomy" id="459658"/>
    <lineage>
        <taxon>Bacteria</taxon>
        <taxon>Bacillati</taxon>
        <taxon>Actinomycetota</taxon>
        <taxon>Actinomycetes</taxon>
        <taxon>Kitasatosporales</taxon>
        <taxon>Streptomycetaceae</taxon>
        <taxon>Streptomyces</taxon>
        <taxon>Streptomyces violaceusniger group</taxon>
    </lineage>
</organism>
<dbReference type="GO" id="GO:0044550">
    <property type="term" value="P:secondary metabolite biosynthetic process"/>
    <property type="evidence" value="ECO:0007669"/>
    <property type="project" value="TreeGrafter"/>
</dbReference>
<sequence>AGPSLVVTGAGAGVEAPAGVPLVVLDDVEVMAELAGLDGSDVGVRVSPEAAAYVIYTSGSTGRPKGVVVSHGNVVRLFEATDGWFGFGADDVWTLFHSFAFDFSVWELWGA</sequence>
<evidence type="ECO:0000313" key="3">
    <source>
        <dbReference type="Proteomes" id="UP001142400"/>
    </source>
</evidence>
<name>A0A9X2M5A3_STRMQ</name>
<protein>
    <submittedName>
        <fullName evidence="2">AMP-binding protein</fullName>
    </submittedName>
</protein>
<dbReference type="PANTHER" id="PTHR45527:SF14">
    <property type="entry name" value="PLIPASTATIN SYNTHASE SUBUNIT B"/>
    <property type="match status" value="1"/>
</dbReference>
<dbReference type="EMBL" id="JANIIC010000289">
    <property type="protein sequence ID" value="MCQ8836705.1"/>
    <property type="molecule type" value="Genomic_DNA"/>
</dbReference>